<name>A0ABQ9E912_TEGGR</name>
<accession>A0ABQ9E912</accession>
<evidence type="ECO:0000313" key="3">
    <source>
        <dbReference type="Proteomes" id="UP001217089"/>
    </source>
</evidence>
<proteinExistence type="predicted"/>
<dbReference type="EMBL" id="JARBDR010000919">
    <property type="protein sequence ID" value="KAJ8300899.1"/>
    <property type="molecule type" value="Genomic_DNA"/>
</dbReference>
<reference evidence="2 3" key="1">
    <citation type="submission" date="2022-12" db="EMBL/GenBank/DDBJ databases">
        <title>Chromosome-level genome of Tegillarca granosa.</title>
        <authorList>
            <person name="Kim J."/>
        </authorList>
    </citation>
    <scope>NUCLEOTIDE SEQUENCE [LARGE SCALE GENOMIC DNA]</scope>
    <source>
        <strain evidence="2">Teg-2019</strain>
        <tissue evidence="2">Adductor muscle</tissue>
    </source>
</reference>
<dbReference type="InterPro" id="IPR004675">
    <property type="entry name" value="AhpD_core"/>
</dbReference>
<dbReference type="Pfam" id="PF02627">
    <property type="entry name" value="CMD"/>
    <property type="match status" value="1"/>
</dbReference>
<dbReference type="PANTHER" id="PTHR35446:SF2">
    <property type="entry name" value="CARBOXYMUCONOLACTONE DECARBOXYLASE-LIKE DOMAIN-CONTAINING PROTEIN"/>
    <property type="match status" value="1"/>
</dbReference>
<dbReference type="InterPro" id="IPR029032">
    <property type="entry name" value="AhpD-like"/>
</dbReference>
<dbReference type="NCBIfam" id="TIGR01926">
    <property type="entry name" value="peroxid_rel"/>
    <property type="match status" value="1"/>
</dbReference>
<keyword evidence="3" id="KW-1185">Reference proteome</keyword>
<gene>
    <name evidence="2" type="ORF">KUTeg_022418</name>
</gene>
<evidence type="ECO:0000313" key="2">
    <source>
        <dbReference type="EMBL" id="KAJ8300899.1"/>
    </source>
</evidence>
<dbReference type="SUPFAM" id="SSF69118">
    <property type="entry name" value="AhpD-like"/>
    <property type="match status" value="1"/>
</dbReference>
<comment type="caution">
    <text evidence="2">The sequence shown here is derived from an EMBL/GenBank/DDBJ whole genome shotgun (WGS) entry which is preliminary data.</text>
</comment>
<organism evidence="2 3">
    <name type="scientific">Tegillarca granosa</name>
    <name type="common">Malaysian cockle</name>
    <name type="synonym">Anadara granosa</name>
    <dbReference type="NCBI Taxonomy" id="220873"/>
    <lineage>
        <taxon>Eukaryota</taxon>
        <taxon>Metazoa</taxon>
        <taxon>Spiralia</taxon>
        <taxon>Lophotrochozoa</taxon>
        <taxon>Mollusca</taxon>
        <taxon>Bivalvia</taxon>
        <taxon>Autobranchia</taxon>
        <taxon>Pteriomorphia</taxon>
        <taxon>Arcoida</taxon>
        <taxon>Arcoidea</taxon>
        <taxon>Arcidae</taxon>
        <taxon>Tegillarca</taxon>
    </lineage>
</organism>
<protein>
    <recommendedName>
        <fullName evidence="1">Carboxymuconolactone decarboxylase-like domain-containing protein</fullName>
    </recommendedName>
</protein>
<sequence>MDSLLTDQRLWTHCRLSGFAPNVFSALSYRPEELRCFINYYGVVMEPRGNLTKADKEMIIVATSSENNCLYCIIAHGALHRIFSKDPYLADQLAANWKSASIDERQRAILEFAMDVCQCKPLSKERFENLYKHGLTKDDAWDIGAVASLFALSNRMAYLMNLKPNPEFYLMGRVKKEKTPEETK</sequence>
<evidence type="ECO:0000259" key="1">
    <source>
        <dbReference type="Pfam" id="PF02627"/>
    </source>
</evidence>
<feature type="domain" description="Carboxymuconolactone decarboxylase-like" evidence="1">
    <location>
        <begin position="31"/>
        <end position="78"/>
    </location>
</feature>
<dbReference type="Proteomes" id="UP001217089">
    <property type="component" value="Unassembled WGS sequence"/>
</dbReference>
<dbReference type="Gene3D" id="1.20.5.810">
    <property type="entry name" value="AhpD-like"/>
    <property type="match status" value="1"/>
</dbReference>
<dbReference type="InterPro" id="IPR010195">
    <property type="entry name" value="Uncharacterised_peroxidase-rel"/>
</dbReference>
<dbReference type="PANTHER" id="PTHR35446">
    <property type="entry name" value="SI:CH211-175M2.5"/>
    <property type="match status" value="1"/>
</dbReference>
<dbReference type="Gene3D" id="1.20.1290.10">
    <property type="entry name" value="AhpD-like"/>
    <property type="match status" value="1"/>
</dbReference>
<dbReference type="InterPro" id="IPR003779">
    <property type="entry name" value="CMD-like"/>
</dbReference>
<dbReference type="NCBIfam" id="TIGR00778">
    <property type="entry name" value="ahpD_dom"/>
    <property type="match status" value="1"/>
</dbReference>